<keyword evidence="3" id="KW-1185">Reference proteome</keyword>
<name>A0AA43TV26_9LECA</name>
<accession>A0AA43TV26</accession>
<evidence type="ECO:0000313" key="3">
    <source>
        <dbReference type="Proteomes" id="UP001161017"/>
    </source>
</evidence>
<reference evidence="2" key="1">
    <citation type="journal article" date="2023" name="Genome Biol. Evol.">
        <title>First Whole Genome Sequence and Flow Cytometry Genome Size Data for the Lichen-Forming Fungus Ramalina farinacea (Ascomycota).</title>
        <authorList>
            <person name="Llewellyn T."/>
            <person name="Mian S."/>
            <person name="Hill R."/>
            <person name="Leitch I.J."/>
            <person name="Gaya E."/>
        </authorList>
    </citation>
    <scope>NUCLEOTIDE SEQUENCE</scope>
    <source>
        <strain evidence="2">LIQ254RAFAR</strain>
    </source>
</reference>
<comment type="caution">
    <text evidence="2">The sequence shown here is derived from an EMBL/GenBank/DDBJ whole genome shotgun (WGS) entry which is preliminary data.</text>
</comment>
<protein>
    <submittedName>
        <fullName evidence="2">Uncharacterized protein</fullName>
    </submittedName>
</protein>
<dbReference type="Proteomes" id="UP001161017">
    <property type="component" value="Unassembled WGS sequence"/>
</dbReference>
<dbReference type="EMBL" id="JAPUFD010000020">
    <property type="protein sequence ID" value="MDI1492676.1"/>
    <property type="molecule type" value="Genomic_DNA"/>
</dbReference>
<organism evidence="2 3">
    <name type="scientific">Ramalina farinacea</name>
    <dbReference type="NCBI Taxonomy" id="258253"/>
    <lineage>
        <taxon>Eukaryota</taxon>
        <taxon>Fungi</taxon>
        <taxon>Dikarya</taxon>
        <taxon>Ascomycota</taxon>
        <taxon>Pezizomycotina</taxon>
        <taxon>Lecanoromycetes</taxon>
        <taxon>OSLEUM clade</taxon>
        <taxon>Lecanoromycetidae</taxon>
        <taxon>Lecanorales</taxon>
        <taxon>Lecanorineae</taxon>
        <taxon>Ramalinaceae</taxon>
        <taxon>Ramalina</taxon>
    </lineage>
</organism>
<gene>
    <name evidence="2" type="ORF">OHK93_004458</name>
</gene>
<sequence length="175" mass="18444">MQAPLLLILLSAISSSLALPAQPPAAQNLEAGYPQCLARDPGTDETWRKDCAKLIEDFIEMGWPGLIRFGTGGVPVPYIYRGPAQPIPTQCEMRIDLVNNAPSETIDHIDIVSAAATILYVCVGGFVPAQGHRLGGFLRGNGQGGNLYVALGKRRVPGPGVGNATAVQQPSVDVT</sequence>
<proteinExistence type="predicted"/>
<evidence type="ECO:0000256" key="1">
    <source>
        <dbReference type="SAM" id="SignalP"/>
    </source>
</evidence>
<dbReference type="AlphaFoldDB" id="A0AA43TV26"/>
<keyword evidence="1" id="KW-0732">Signal</keyword>
<evidence type="ECO:0000313" key="2">
    <source>
        <dbReference type="EMBL" id="MDI1492676.1"/>
    </source>
</evidence>
<feature type="signal peptide" evidence="1">
    <location>
        <begin position="1"/>
        <end position="18"/>
    </location>
</feature>
<feature type="chain" id="PRO_5041266533" evidence="1">
    <location>
        <begin position="19"/>
        <end position="175"/>
    </location>
</feature>